<protein>
    <submittedName>
        <fullName evidence="1">Uncharacterized protein</fullName>
    </submittedName>
</protein>
<sequence>MEQSGASIENLQISSDFTPNENFNLLQSIVTNLSSSGPIPGTSTSETTVSPEIVQPYPKALPRIMKGFRKRAKSTILNSTPPKKLKKSF</sequence>
<organism evidence="1 2">
    <name type="scientific">Araneus ventricosus</name>
    <name type="common">Orbweaver spider</name>
    <name type="synonym">Epeira ventricosa</name>
    <dbReference type="NCBI Taxonomy" id="182803"/>
    <lineage>
        <taxon>Eukaryota</taxon>
        <taxon>Metazoa</taxon>
        <taxon>Ecdysozoa</taxon>
        <taxon>Arthropoda</taxon>
        <taxon>Chelicerata</taxon>
        <taxon>Arachnida</taxon>
        <taxon>Araneae</taxon>
        <taxon>Araneomorphae</taxon>
        <taxon>Entelegynae</taxon>
        <taxon>Araneoidea</taxon>
        <taxon>Araneidae</taxon>
        <taxon>Araneus</taxon>
    </lineage>
</organism>
<reference evidence="1 2" key="1">
    <citation type="journal article" date="2019" name="Sci. Rep.">
        <title>Orb-weaving spider Araneus ventricosus genome elucidates the spidroin gene catalogue.</title>
        <authorList>
            <person name="Kono N."/>
            <person name="Nakamura H."/>
            <person name="Ohtoshi R."/>
            <person name="Moran D.A.P."/>
            <person name="Shinohara A."/>
            <person name="Yoshida Y."/>
            <person name="Fujiwara M."/>
            <person name="Mori M."/>
            <person name="Tomita M."/>
            <person name="Arakawa K."/>
        </authorList>
    </citation>
    <scope>NUCLEOTIDE SEQUENCE [LARGE SCALE GENOMIC DNA]</scope>
</reference>
<dbReference type="OrthoDB" id="4327074at2759"/>
<name>A0A4Y2CA27_ARAVE</name>
<gene>
    <name evidence="1" type="ORF">AVEN_150888_1</name>
</gene>
<evidence type="ECO:0000313" key="2">
    <source>
        <dbReference type="Proteomes" id="UP000499080"/>
    </source>
</evidence>
<accession>A0A4Y2CA27</accession>
<dbReference type="AlphaFoldDB" id="A0A4Y2CA27"/>
<comment type="caution">
    <text evidence="1">The sequence shown here is derived from an EMBL/GenBank/DDBJ whole genome shotgun (WGS) entry which is preliminary data.</text>
</comment>
<dbReference type="EMBL" id="BGPR01000160">
    <property type="protein sequence ID" value="GBM00716.1"/>
    <property type="molecule type" value="Genomic_DNA"/>
</dbReference>
<dbReference type="Proteomes" id="UP000499080">
    <property type="component" value="Unassembled WGS sequence"/>
</dbReference>
<evidence type="ECO:0000313" key="1">
    <source>
        <dbReference type="EMBL" id="GBM00716.1"/>
    </source>
</evidence>
<keyword evidence="2" id="KW-1185">Reference proteome</keyword>
<proteinExistence type="predicted"/>